<organism evidence="3 4">
    <name type="scientific">Megasphaera cerevisiae DSM 20462</name>
    <dbReference type="NCBI Taxonomy" id="1122219"/>
    <lineage>
        <taxon>Bacteria</taxon>
        <taxon>Bacillati</taxon>
        <taxon>Bacillota</taxon>
        <taxon>Negativicutes</taxon>
        <taxon>Veillonellales</taxon>
        <taxon>Veillonellaceae</taxon>
        <taxon>Megasphaera</taxon>
    </lineage>
</organism>
<dbReference type="GO" id="GO:0016020">
    <property type="term" value="C:membrane"/>
    <property type="evidence" value="ECO:0007669"/>
    <property type="project" value="InterPro"/>
</dbReference>
<evidence type="ECO:0000256" key="1">
    <source>
        <dbReference type="SAM" id="Phobius"/>
    </source>
</evidence>
<feature type="transmembrane region" description="Helical" evidence="1">
    <location>
        <begin position="66"/>
        <end position="84"/>
    </location>
</feature>
<protein>
    <recommendedName>
        <fullName evidence="2">Prepilin type IV endopeptidase peptidase domain-containing protein</fullName>
    </recommendedName>
</protein>
<keyword evidence="4" id="KW-1185">Reference proteome</keyword>
<dbReference type="STRING" id="39029.BSR42_00490"/>
<evidence type="ECO:0000313" key="4">
    <source>
        <dbReference type="Proteomes" id="UP000036503"/>
    </source>
</evidence>
<feature type="transmembrane region" description="Helical" evidence="1">
    <location>
        <begin position="136"/>
        <end position="157"/>
    </location>
</feature>
<reference evidence="3 4" key="1">
    <citation type="submission" date="2015-06" db="EMBL/GenBank/DDBJ databases">
        <title>Draft genome sequence of beer spoilage bacterium Megasphaera cerevisiae type strain 20462.</title>
        <authorList>
            <person name="Kutumbaka K."/>
            <person name="Pasmowitz J."/>
            <person name="Mategko J."/>
            <person name="Reyes D."/>
            <person name="Friedrich A."/>
            <person name="Han S."/>
            <person name="Martens-Habbena W."/>
            <person name="Neal-McKinney J."/>
            <person name="Janagama H.K."/>
            <person name="Nadala C."/>
            <person name="Samadpour M."/>
        </authorList>
    </citation>
    <scope>NUCLEOTIDE SEQUENCE [LARGE SCALE GENOMIC DNA]</scope>
    <source>
        <strain evidence="3 4">DSM 20462</strain>
    </source>
</reference>
<keyword evidence="1" id="KW-0472">Membrane</keyword>
<dbReference type="AlphaFoldDB" id="A0A0J6WZR5"/>
<dbReference type="RefSeq" id="WP_048513363.1">
    <property type="nucleotide sequence ID" value="NZ_FUXD01000002.1"/>
</dbReference>
<proteinExistence type="predicted"/>
<name>A0A0J6WZR5_9FIRM</name>
<dbReference type="GO" id="GO:0004190">
    <property type="term" value="F:aspartic-type endopeptidase activity"/>
    <property type="evidence" value="ECO:0007669"/>
    <property type="project" value="InterPro"/>
</dbReference>
<feature type="transmembrane region" description="Helical" evidence="1">
    <location>
        <begin position="7"/>
        <end position="30"/>
    </location>
</feature>
<dbReference type="InterPro" id="IPR000045">
    <property type="entry name" value="Prepilin_IV_endopep_pep"/>
</dbReference>
<feature type="domain" description="Prepilin type IV endopeptidase peptidase" evidence="2">
    <location>
        <begin position="26"/>
        <end position="118"/>
    </location>
</feature>
<dbReference type="Proteomes" id="UP000036503">
    <property type="component" value="Unassembled WGS sequence"/>
</dbReference>
<keyword evidence="1" id="KW-0812">Transmembrane</keyword>
<dbReference type="OrthoDB" id="1625253at2"/>
<feature type="transmembrane region" description="Helical" evidence="1">
    <location>
        <begin position="42"/>
        <end position="59"/>
    </location>
</feature>
<sequence>MVDGTNTIIWSWAVSSWLVLAAGCTAGIIYTDIRWFWIPDRAVVVFAVSNVTAWAAGLVHPDGVTVLTIALAFIGIYILYPRGLGSGDVKLALALCLGCPGQGAYVMILLAVFFALITAGVIWFRARQTMLPFGPCLLAGWWLALFFGQTCAAWLGWQP</sequence>
<comment type="caution">
    <text evidence="3">The sequence shown here is derived from an EMBL/GenBank/DDBJ whole genome shotgun (WGS) entry which is preliminary data.</text>
</comment>
<gene>
    <name evidence="3" type="ORF">AB840_03050</name>
</gene>
<keyword evidence="1" id="KW-1133">Transmembrane helix</keyword>
<dbReference type="Pfam" id="PF01478">
    <property type="entry name" value="Peptidase_A24"/>
    <property type="match status" value="1"/>
</dbReference>
<evidence type="ECO:0000313" key="3">
    <source>
        <dbReference type="EMBL" id="KMO87382.1"/>
    </source>
</evidence>
<evidence type="ECO:0000259" key="2">
    <source>
        <dbReference type="Pfam" id="PF01478"/>
    </source>
</evidence>
<dbReference type="Gene3D" id="1.20.120.1220">
    <property type="match status" value="1"/>
</dbReference>
<accession>A0A0J6WZR5</accession>
<dbReference type="PATRIC" id="fig|1122219.3.peg.2488"/>
<feature type="transmembrane region" description="Helical" evidence="1">
    <location>
        <begin position="104"/>
        <end position="124"/>
    </location>
</feature>
<dbReference type="InParanoid" id="A0A0J6WZR5"/>
<dbReference type="EMBL" id="LEKT01000006">
    <property type="protein sequence ID" value="KMO87382.1"/>
    <property type="molecule type" value="Genomic_DNA"/>
</dbReference>